<dbReference type="GeneID" id="87909430"/>
<sequence length="180" mass="19633">MGVIRLRHGIFAKAGLANNESDGCGRRGTLCQQPQHLHDETILSRHAIQRVYQNQTSASPRTATTPALPVESTQITRETNALFTTNGVTIAVGLDAIFGLALVIFLSGVIYQWKRAQRLRAEQEERDGVTDEVEVTPAVSVSTVSKESSQLSSQISDARVKVVEEQRGDEKGGSSKDQMK</sequence>
<evidence type="ECO:0000256" key="1">
    <source>
        <dbReference type="SAM" id="MobiDB-lite"/>
    </source>
</evidence>
<keyword evidence="4" id="KW-1185">Reference proteome</keyword>
<feature type="region of interest" description="Disordered" evidence="1">
    <location>
        <begin position="150"/>
        <end position="180"/>
    </location>
</feature>
<name>A0ABR0GEL1_9PEZI</name>
<accession>A0ABR0GEL1</accession>
<protein>
    <submittedName>
        <fullName evidence="3">Uncharacterized protein</fullName>
    </submittedName>
</protein>
<organism evidence="3 4">
    <name type="scientific">Podospora pseudocomata</name>
    <dbReference type="NCBI Taxonomy" id="2093779"/>
    <lineage>
        <taxon>Eukaryota</taxon>
        <taxon>Fungi</taxon>
        <taxon>Dikarya</taxon>
        <taxon>Ascomycota</taxon>
        <taxon>Pezizomycotina</taxon>
        <taxon>Sordariomycetes</taxon>
        <taxon>Sordariomycetidae</taxon>
        <taxon>Sordariales</taxon>
        <taxon>Podosporaceae</taxon>
        <taxon>Podospora</taxon>
    </lineage>
</organism>
<reference evidence="3 4" key="1">
    <citation type="journal article" date="2023" name="bioRxiv">
        <title>High-quality genome assemblies of four members of thePodospora anserinaspecies complex.</title>
        <authorList>
            <person name="Ament-Velasquez S.L."/>
            <person name="Vogan A.A."/>
            <person name="Wallerman O."/>
            <person name="Hartmann F."/>
            <person name="Gautier V."/>
            <person name="Silar P."/>
            <person name="Giraud T."/>
            <person name="Johannesson H."/>
        </authorList>
    </citation>
    <scope>NUCLEOTIDE SEQUENCE [LARGE SCALE GENOMIC DNA]</scope>
    <source>
        <strain evidence="3 4">CBS 415.72m</strain>
    </source>
</reference>
<evidence type="ECO:0000313" key="4">
    <source>
        <dbReference type="Proteomes" id="UP001323405"/>
    </source>
</evidence>
<feature type="compositionally biased region" description="Basic and acidic residues" evidence="1">
    <location>
        <begin position="158"/>
        <end position="180"/>
    </location>
</feature>
<dbReference type="RefSeq" id="XP_062743029.1">
    <property type="nucleotide sequence ID" value="XM_062889523.1"/>
</dbReference>
<keyword evidence="2" id="KW-0812">Transmembrane</keyword>
<feature type="transmembrane region" description="Helical" evidence="2">
    <location>
        <begin position="88"/>
        <end position="111"/>
    </location>
</feature>
<comment type="caution">
    <text evidence="3">The sequence shown here is derived from an EMBL/GenBank/DDBJ whole genome shotgun (WGS) entry which is preliminary data.</text>
</comment>
<dbReference type="Proteomes" id="UP001323405">
    <property type="component" value="Unassembled WGS sequence"/>
</dbReference>
<keyword evidence="2" id="KW-0472">Membrane</keyword>
<proteinExistence type="predicted"/>
<evidence type="ECO:0000256" key="2">
    <source>
        <dbReference type="SAM" id="Phobius"/>
    </source>
</evidence>
<evidence type="ECO:0000313" key="3">
    <source>
        <dbReference type="EMBL" id="KAK4654054.1"/>
    </source>
</evidence>
<keyword evidence="2" id="KW-1133">Transmembrane helix</keyword>
<dbReference type="EMBL" id="JAFFHA010000006">
    <property type="protein sequence ID" value="KAK4654054.1"/>
    <property type="molecule type" value="Genomic_DNA"/>
</dbReference>
<gene>
    <name evidence="3" type="ORF">QC762_400710</name>
</gene>